<keyword evidence="5" id="KW-0399">Innate immunity</keyword>
<protein>
    <submittedName>
        <fullName evidence="11">Ferric-chelate reductase 1</fullName>
    </submittedName>
</protein>
<dbReference type="GO" id="GO:0005576">
    <property type="term" value="C:extracellular region"/>
    <property type="evidence" value="ECO:0007669"/>
    <property type="project" value="UniProtKB-SubCell"/>
</dbReference>
<dbReference type="OrthoDB" id="6418377at2759"/>
<dbReference type="GO" id="GO:0042742">
    <property type="term" value="P:defense response to bacterium"/>
    <property type="evidence" value="ECO:0007669"/>
    <property type="project" value="UniProtKB-KW"/>
</dbReference>
<proteinExistence type="inferred from homology"/>
<dbReference type="GO" id="GO:0016020">
    <property type="term" value="C:membrane"/>
    <property type="evidence" value="ECO:0007669"/>
    <property type="project" value="TreeGrafter"/>
</dbReference>
<dbReference type="STRING" id="6573.A0A210PXB2"/>
<evidence type="ECO:0000256" key="6">
    <source>
        <dbReference type="ARBA" id="ARBA00022729"/>
    </source>
</evidence>
<dbReference type="Pfam" id="PF02014">
    <property type="entry name" value="Reeler"/>
    <property type="match status" value="1"/>
</dbReference>
<keyword evidence="3" id="KW-0964">Secreted</keyword>
<evidence type="ECO:0000256" key="8">
    <source>
        <dbReference type="ARBA" id="ARBA00023022"/>
    </source>
</evidence>
<evidence type="ECO:0000256" key="3">
    <source>
        <dbReference type="ARBA" id="ARBA00022525"/>
    </source>
</evidence>
<feature type="signal peptide" evidence="9">
    <location>
        <begin position="1"/>
        <end position="30"/>
    </location>
</feature>
<accession>A0A210PXB2</accession>
<comment type="similarity">
    <text evidence="2">Belongs to the insect defense protein family.</text>
</comment>
<evidence type="ECO:0000256" key="2">
    <source>
        <dbReference type="ARBA" id="ARBA00008501"/>
    </source>
</evidence>
<dbReference type="GO" id="GO:0045087">
    <property type="term" value="P:innate immune response"/>
    <property type="evidence" value="ECO:0007669"/>
    <property type="project" value="UniProtKB-KW"/>
</dbReference>
<sequence length="269" mass="29751">MAGDVMCQLGGRRLMLTTFLVSIFFCAVHGFIYGAPPDSCGNPVTFHTEALNETHVGQFLAQNASTSKYKLVVEKVSYHNKTFGKRKQSDIIRVTLKAAPGDFFRGFFIQATRDNYPLDSQDRPAYGTFRSIDSNSQPRLCRAAVGQVGGITHTGNNNKTEVSVDFILPVGCNLGDIQFVATVVKTYSQYWVDVRSDPVSPIGFQGQRSLLCRLYYDPFNQRLQQQVLQVLRRLQMANVRQPAQPSIGAGRAQVNRPVGPLASQGLQQG</sequence>
<dbReference type="InterPro" id="IPR042307">
    <property type="entry name" value="Reeler_sf"/>
</dbReference>
<reference evidence="11 12" key="1">
    <citation type="journal article" date="2017" name="Nat. Ecol. Evol.">
        <title>Scallop genome provides insights into evolution of bilaterian karyotype and development.</title>
        <authorList>
            <person name="Wang S."/>
            <person name="Zhang J."/>
            <person name="Jiao W."/>
            <person name="Li J."/>
            <person name="Xun X."/>
            <person name="Sun Y."/>
            <person name="Guo X."/>
            <person name="Huan P."/>
            <person name="Dong B."/>
            <person name="Zhang L."/>
            <person name="Hu X."/>
            <person name="Sun X."/>
            <person name="Wang J."/>
            <person name="Zhao C."/>
            <person name="Wang Y."/>
            <person name="Wang D."/>
            <person name="Huang X."/>
            <person name="Wang R."/>
            <person name="Lv J."/>
            <person name="Li Y."/>
            <person name="Zhang Z."/>
            <person name="Liu B."/>
            <person name="Lu W."/>
            <person name="Hui Y."/>
            <person name="Liang J."/>
            <person name="Zhou Z."/>
            <person name="Hou R."/>
            <person name="Li X."/>
            <person name="Liu Y."/>
            <person name="Li H."/>
            <person name="Ning X."/>
            <person name="Lin Y."/>
            <person name="Zhao L."/>
            <person name="Xing Q."/>
            <person name="Dou J."/>
            <person name="Li Y."/>
            <person name="Mao J."/>
            <person name="Guo H."/>
            <person name="Dou H."/>
            <person name="Li T."/>
            <person name="Mu C."/>
            <person name="Jiang W."/>
            <person name="Fu Q."/>
            <person name="Fu X."/>
            <person name="Miao Y."/>
            <person name="Liu J."/>
            <person name="Yu Q."/>
            <person name="Li R."/>
            <person name="Liao H."/>
            <person name="Li X."/>
            <person name="Kong Y."/>
            <person name="Jiang Z."/>
            <person name="Chourrout D."/>
            <person name="Li R."/>
            <person name="Bao Z."/>
        </authorList>
    </citation>
    <scope>NUCLEOTIDE SEQUENCE [LARGE SCALE GENOMIC DNA]</scope>
    <source>
        <strain evidence="11 12">PY_sf001</strain>
    </source>
</reference>
<dbReference type="AlphaFoldDB" id="A0A210PXB2"/>
<evidence type="ECO:0000313" key="12">
    <source>
        <dbReference type="Proteomes" id="UP000242188"/>
    </source>
</evidence>
<evidence type="ECO:0000256" key="5">
    <source>
        <dbReference type="ARBA" id="ARBA00022588"/>
    </source>
</evidence>
<dbReference type="EMBL" id="NEDP02005424">
    <property type="protein sequence ID" value="OWF41104.1"/>
    <property type="molecule type" value="Genomic_DNA"/>
</dbReference>
<comment type="caution">
    <text evidence="11">The sequence shown here is derived from an EMBL/GenBank/DDBJ whole genome shotgun (WGS) entry which is preliminary data.</text>
</comment>
<feature type="chain" id="PRO_5013188264" evidence="9">
    <location>
        <begin position="31"/>
        <end position="269"/>
    </location>
</feature>
<keyword evidence="7" id="KW-0391">Immunity</keyword>
<evidence type="ECO:0000256" key="1">
    <source>
        <dbReference type="ARBA" id="ARBA00004613"/>
    </source>
</evidence>
<dbReference type="CDD" id="cd08544">
    <property type="entry name" value="Reeler"/>
    <property type="match status" value="1"/>
</dbReference>
<keyword evidence="12" id="KW-1185">Reference proteome</keyword>
<evidence type="ECO:0000256" key="7">
    <source>
        <dbReference type="ARBA" id="ARBA00022859"/>
    </source>
</evidence>
<dbReference type="Proteomes" id="UP000242188">
    <property type="component" value="Unassembled WGS sequence"/>
</dbReference>
<evidence type="ECO:0000259" key="10">
    <source>
        <dbReference type="PROSITE" id="PS51019"/>
    </source>
</evidence>
<dbReference type="PROSITE" id="PS51019">
    <property type="entry name" value="REELIN"/>
    <property type="match status" value="1"/>
</dbReference>
<dbReference type="PANTHER" id="PTHR45828:SF9">
    <property type="entry name" value="CELL WALL INTEGRITY AND STRESS RESPONSE COMPONENT 4-LIKE-RELATED"/>
    <property type="match status" value="1"/>
</dbReference>
<comment type="subcellular location">
    <subcellularLocation>
        <location evidence="1">Secreted</location>
    </subcellularLocation>
</comment>
<name>A0A210PXB2_MIZYE</name>
<feature type="domain" description="Reelin" evidence="10">
    <location>
        <begin position="41"/>
        <end position="218"/>
    </location>
</feature>
<keyword evidence="6 9" id="KW-0732">Signal</keyword>
<evidence type="ECO:0000256" key="9">
    <source>
        <dbReference type="SAM" id="SignalP"/>
    </source>
</evidence>
<dbReference type="InterPro" id="IPR002861">
    <property type="entry name" value="Reeler_dom"/>
</dbReference>
<dbReference type="InterPro" id="IPR051237">
    <property type="entry name" value="Ferric-chelate_Red/DefProt"/>
</dbReference>
<dbReference type="PANTHER" id="PTHR45828">
    <property type="entry name" value="CYTOCHROME B561/FERRIC REDUCTASE TRANSMEMBRANE"/>
    <property type="match status" value="1"/>
</dbReference>
<gene>
    <name evidence="11" type="ORF">KP79_PYT21009</name>
</gene>
<dbReference type="Gene3D" id="2.60.40.4060">
    <property type="entry name" value="Reeler domain"/>
    <property type="match status" value="1"/>
</dbReference>
<keyword evidence="8" id="KW-0044">Antibiotic</keyword>
<organism evidence="11 12">
    <name type="scientific">Mizuhopecten yessoensis</name>
    <name type="common">Japanese scallop</name>
    <name type="synonym">Patinopecten yessoensis</name>
    <dbReference type="NCBI Taxonomy" id="6573"/>
    <lineage>
        <taxon>Eukaryota</taxon>
        <taxon>Metazoa</taxon>
        <taxon>Spiralia</taxon>
        <taxon>Lophotrochozoa</taxon>
        <taxon>Mollusca</taxon>
        <taxon>Bivalvia</taxon>
        <taxon>Autobranchia</taxon>
        <taxon>Pteriomorphia</taxon>
        <taxon>Pectinida</taxon>
        <taxon>Pectinoidea</taxon>
        <taxon>Pectinidae</taxon>
        <taxon>Mizuhopecten</taxon>
    </lineage>
</organism>
<keyword evidence="4" id="KW-0929">Antimicrobial</keyword>
<evidence type="ECO:0000256" key="4">
    <source>
        <dbReference type="ARBA" id="ARBA00022529"/>
    </source>
</evidence>
<evidence type="ECO:0000313" key="11">
    <source>
        <dbReference type="EMBL" id="OWF41104.1"/>
    </source>
</evidence>